<evidence type="ECO:0000256" key="1">
    <source>
        <dbReference type="SAM" id="Phobius"/>
    </source>
</evidence>
<keyword evidence="1" id="KW-0812">Transmembrane</keyword>
<organism evidence="2 3">
    <name type="scientific">Pontibacter locisalis</name>
    <dbReference type="NCBI Taxonomy" id="1719035"/>
    <lineage>
        <taxon>Bacteria</taxon>
        <taxon>Pseudomonadati</taxon>
        <taxon>Bacteroidota</taxon>
        <taxon>Cytophagia</taxon>
        <taxon>Cytophagales</taxon>
        <taxon>Hymenobacteraceae</taxon>
        <taxon>Pontibacter</taxon>
    </lineage>
</organism>
<dbReference type="EMBL" id="JBHULU010000027">
    <property type="protein sequence ID" value="MFD2515957.1"/>
    <property type="molecule type" value="Genomic_DNA"/>
</dbReference>
<keyword evidence="1" id="KW-0472">Membrane</keyword>
<reference evidence="3" key="1">
    <citation type="journal article" date="2019" name="Int. J. Syst. Evol. Microbiol.">
        <title>The Global Catalogue of Microorganisms (GCM) 10K type strain sequencing project: providing services to taxonomists for standard genome sequencing and annotation.</title>
        <authorList>
            <consortium name="The Broad Institute Genomics Platform"/>
            <consortium name="The Broad Institute Genome Sequencing Center for Infectious Disease"/>
            <person name="Wu L."/>
            <person name="Ma J."/>
        </authorList>
    </citation>
    <scope>NUCLEOTIDE SEQUENCE [LARGE SCALE GENOMIC DNA]</scope>
    <source>
        <strain evidence="3">KCTC 42498</strain>
    </source>
</reference>
<dbReference type="RefSeq" id="WP_377511803.1">
    <property type="nucleotide sequence ID" value="NZ_JBHULU010000027.1"/>
</dbReference>
<comment type="caution">
    <text evidence="2">The sequence shown here is derived from an EMBL/GenBank/DDBJ whole genome shotgun (WGS) entry which is preliminary data.</text>
</comment>
<evidence type="ECO:0000313" key="3">
    <source>
        <dbReference type="Proteomes" id="UP001597544"/>
    </source>
</evidence>
<name>A0ABW5ISE4_9BACT</name>
<keyword evidence="3" id="KW-1185">Reference proteome</keyword>
<evidence type="ECO:0000313" key="2">
    <source>
        <dbReference type="EMBL" id="MFD2515957.1"/>
    </source>
</evidence>
<accession>A0ABW5ISE4</accession>
<protein>
    <recommendedName>
        <fullName evidence="4">Phosphatidate cytidylyltransferase</fullName>
    </recommendedName>
</protein>
<proteinExistence type="predicted"/>
<keyword evidence="1" id="KW-1133">Transmembrane helix</keyword>
<feature type="transmembrane region" description="Helical" evidence="1">
    <location>
        <begin position="33"/>
        <end position="53"/>
    </location>
</feature>
<evidence type="ECO:0008006" key="4">
    <source>
        <dbReference type="Google" id="ProtNLM"/>
    </source>
</evidence>
<sequence>MKTINIPWLLNLLFILFAFTLSGCDLVGDVLEFGFWTAIIIIAVIVLIVYFIARLFKK</sequence>
<dbReference type="Proteomes" id="UP001597544">
    <property type="component" value="Unassembled WGS sequence"/>
</dbReference>
<gene>
    <name evidence="2" type="ORF">ACFSRY_18945</name>
</gene>
<dbReference type="PROSITE" id="PS51257">
    <property type="entry name" value="PROKAR_LIPOPROTEIN"/>
    <property type="match status" value="1"/>
</dbReference>